<dbReference type="GO" id="GO:0140359">
    <property type="term" value="F:ABC-type transporter activity"/>
    <property type="evidence" value="ECO:0007669"/>
    <property type="project" value="InterPro"/>
</dbReference>
<evidence type="ECO:0000313" key="9">
    <source>
        <dbReference type="Proteomes" id="UP000518206"/>
    </source>
</evidence>
<feature type="transmembrane region" description="Helical" evidence="6">
    <location>
        <begin position="41"/>
        <end position="61"/>
    </location>
</feature>
<feature type="transmembrane region" description="Helical" evidence="6">
    <location>
        <begin position="122"/>
        <end position="146"/>
    </location>
</feature>
<dbReference type="PIRSF" id="PIRSF006648">
    <property type="entry name" value="DrrB"/>
    <property type="match status" value="1"/>
</dbReference>
<accession>A0A7W4YAZ6</accession>
<gene>
    <name evidence="8" type="ORF">FHR80_002033</name>
</gene>
<dbReference type="PROSITE" id="PS51012">
    <property type="entry name" value="ABC_TM2"/>
    <property type="match status" value="1"/>
</dbReference>
<protein>
    <recommendedName>
        <fullName evidence="6">Transport permease protein</fullName>
    </recommendedName>
</protein>
<comment type="caution">
    <text evidence="8">The sequence shown here is derived from an EMBL/GenBank/DDBJ whole genome shotgun (WGS) entry which is preliminary data.</text>
</comment>
<dbReference type="RefSeq" id="WP_183296001.1">
    <property type="nucleotide sequence ID" value="NZ_JACHVX010000003.1"/>
</dbReference>
<evidence type="ECO:0000256" key="5">
    <source>
        <dbReference type="ARBA" id="ARBA00023251"/>
    </source>
</evidence>
<dbReference type="GO" id="GO:0043190">
    <property type="term" value="C:ATP-binding cassette (ABC) transporter complex"/>
    <property type="evidence" value="ECO:0007669"/>
    <property type="project" value="InterPro"/>
</dbReference>
<dbReference type="Proteomes" id="UP000518206">
    <property type="component" value="Unassembled WGS sequence"/>
</dbReference>
<name>A0A7W4YAZ6_9CELL</name>
<evidence type="ECO:0000256" key="3">
    <source>
        <dbReference type="ARBA" id="ARBA00022989"/>
    </source>
</evidence>
<keyword evidence="4 6" id="KW-0472">Membrane</keyword>
<evidence type="ECO:0000256" key="1">
    <source>
        <dbReference type="ARBA" id="ARBA00004141"/>
    </source>
</evidence>
<keyword evidence="5" id="KW-0046">Antibiotic resistance</keyword>
<feature type="domain" description="ABC transmembrane type-2" evidence="7">
    <location>
        <begin position="41"/>
        <end position="272"/>
    </location>
</feature>
<organism evidence="8 9">
    <name type="scientific">Cellulomonas cellasea</name>
    <dbReference type="NCBI Taxonomy" id="43670"/>
    <lineage>
        <taxon>Bacteria</taxon>
        <taxon>Bacillati</taxon>
        <taxon>Actinomycetota</taxon>
        <taxon>Actinomycetes</taxon>
        <taxon>Micrococcales</taxon>
        <taxon>Cellulomonadaceae</taxon>
        <taxon>Cellulomonas</taxon>
    </lineage>
</organism>
<evidence type="ECO:0000256" key="2">
    <source>
        <dbReference type="ARBA" id="ARBA00022692"/>
    </source>
</evidence>
<feature type="transmembrane region" description="Helical" evidence="6">
    <location>
        <begin position="81"/>
        <end position="101"/>
    </location>
</feature>
<sequence>MSAVTAGRPRAAVRPPGAATALTHTAVLTARQLRAVVRVPAFLVMNLVQPMIWLLLFGQLFRSVVEIPGFAAGSSYLEFLTPGVVMMMALFGSAWAGTSYIQDMERGVMDRLLTSPTHRGALMVSSLVYQALLTVVQTLVVLAVAWWCGARFGGGVLGVLVLLLGAVLLTATFSALSNVAALVGRDQTVLIGVSQLLTIPLMFLSSALMDTRLAAPWVRDVAAFNPFEWAVVVGRGALAPDPDWGEVGAHVGYLAALAVVMAWAATRAFRAYQRST</sequence>
<dbReference type="PANTHER" id="PTHR43229">
    <property type="entry name" value="NODULATION PROTEIN J"/>
    <property type="match status" value="1"/>
</dbReference>
<keyword evidence="6" id="KW-1003">Cell membrane</keyword>
<feature type="transmembrane region" description="Helical" evidence="6">
    <location>
        <begin position="247"/>
        <end position="266"/>
    </location>
</feature>
<keyword evidence="6" id="KW-0813">Transport</keyword>
<evidence type="ECO:0000256" key="6">
    <source>
        <dbReference type="RuleBase" id="RU361157"/>
    </source>
</evidence>
<dbReference type="InterPro" id="IPR000412">
    <property type="entry name" value="ABC_2_transport"/>
</dbReference>
<reference evidence="8 9" key="2">
    <citation type="submission" date="2020-08" db="EMBL/GenBank/DDBJ databases">
        <authorList>
            <person name="Partida-Martinez L."/>
            <person name="Huntemann M."/>
            <person name="Clum A."/>
            <person name="Wang J."/>
            <person name="Palaniappan K."/>
            <person name="Ritter S."/>
            <person name="Chen I.-M."/>
            <person name="Stamatis D."/>
            <person name="Reddy T."/>
            <person name="O'Malley R."/>
            <person name="Daum C."/>
            <person name="Shapiro N."/>
            <person name="Ivanova N."/>
            <person name="Kyrpides N."/>
            <person name="Woyke T."/>
        </authorList>
    </citation>
    <scope>NUCLEOTIDE SEQUENCE [LARGE SCALE GENOMIC DNA]</scope>
    <source>
        <strain evidence="8 9">RAS26</strain>
    </source>
</reference>
<dbReference type="InterPro" id="IPR051784">
    <property type="entry name" value="Nod_factor_ABC_transporter"/>
</dbReference>
<proteinExistence type="inferred from homology"/>
<dbReference type="EMBL" id="JACHVX010000003">
    <property type="protein sequence ID" value="MBB2923108.1"/>
    <property type="molecule type" value="Genomic_DNA"/>
</dbReference>
<comment type="similarity">
    <text evidence="6">Belongs to the ABC-2 integral membrane protein family.</text>
</comment>
<dbReference type="Pfam" id="PF01061">
    <property type="entry name" value="ABC2_membrane"/>
    <property type="match status" value="1"/>
</dbReference>
<evidence type="ECO:0000256" key="4">
    <source>
        <dbReference type="ARBA" id="ARBA00023136"/>
    </source>
</evidence>
<comment type="subcellular location">
    <subcellularLocation>
        <location evidence="6">Cell membrane</location>
        <topology evidence="6">Multi-pass membrane protein</topology>
    </subcellularLocation>
    <subcellularLocation>
        <location evidence="1">Membrane</location>
        <topology evidence="1">Multi-pass membrane protein</topology>
    </subcellularLocation>
</comment>
<dbReference type="InterPro" id="IPR013525">
    <property type="entry name" value="ABC2_TM"/>
</dbReference>
<dbReference type="InterPro" id="IPR047817">
    <property type="entry name" value="ABC2_TM_bact-type"/>
</dbReference>
<dbReference type="GO" id="GO:0046677">
    <property type="term" value="P:response to antibiotic"/>
    <property type="evidence" value="ECO:0007669"/>
    <property type="project" value="UniProtKB-KW"/>
</dbReference>
<feature type="transmembrane region" description="Helical" evidence="6">
    <location>
        <begin position="152"/>
        <end position="176"/>
    </location>
</feature>
<dbReference type="AlphaFoldDB" id="A0A7W4YAZ6"/>
<feature type="transmembrane region" description="Helical" evidence="6">
    <location>
        <begin position="188"/>
        <end position="209"/>
    </location>
</feature>
<evidence type="ECO:0000313" key="8">
    <source>
        <dbReference type="EMBL" id="MBB2923108.1"/>
    </source>
</evidence>
<evidence type="ECO:0000259" key="7">
    <source>
        <dbReference type="PROSITE" id="PS51012"/>
    </source>
</evidence>
<keyword evidence="3 6" id="KW-1133">Transmembrane helix</keyword>
<reference evidence="8 9" key="1">
    <citation type="submission" date="2020-08" db="EMBL/GenBank/DDBJ databases">
        <title>The Agave Microbiome: Exploring the role of microbial communities in plant adaptations to desert environments.</title>
        <authorList>
            <person name="Partida-Martinez L.P."/>
        </authorList>
    </citation>
    <scope>NUCLEOTIDE SEQUENCE [LARGE SCALE GENOMIC DNA]</scope>
    <source>
        <strain evidence="8 9">RAS26</strain>
    </source>
</reference>
<keyword evidence="2 6" id="KW-0812">Transmembrane</keyword>
<dbReference type="PANTHER" id="PTHR43229:SF2">
    <property type="entry name" value="NODULATION PROTEIN J"/>
    <property type="match status" value="1"/>
</dbReference>